<feature type="domain" description="Polysaccharide chain length determinant N-terminal" evidence="18">
    <location>
        <begin position="32"/>
        <end position="119"/>
    </location>
</feature>
<organism evidence="20 21">
    <name type="scientific">Bradyrhizobium canariense</name>
    <dbReference type="NCBI Taxonomy" id="255045"/>
    <lineage>
        <taxon>Bacteria</taxon>
        <taxon>Pseudomonadati</taxon>
        <taxon>Pseudomonadota</taxon>
        <taxon>Alphaproteobacteria</taxon>
        <taxon>Hyphomicrobiales</taxon>
        <taxon>Nitrobacteraceae</taxon>
        <taxon>Bradyrhizobium</taxon>
    </lineage>
</organism>
<evidence type="ECO:0000256" key="14">
    <source>
        <dbReference type="ARBA" id="ARBA00023137"/>
    </source>
</evidence>
<evidence type="ECO:0000256" key="4">
    <source>
        <dbReference type="ARBA" id="ARBA00011903"/>
    </source>
</evidence>
<dbReference type="Proteomes" id="UP000243904">
    <property type="component" value="Chromosome I"/>
</dbReference>
<keyword evidence="6" id="KW-0997">Cell inner membrane</keyword>
<dbReference type="EC" id="2.7.10.2" evidence="4"/>
<evidence type="ECO:0000256" key="7">
    <source>
        <dbReference type="ARBA" id="ARBA00022679"/>
    </source>
</evidence>
<evidence type="ECO:0000256" key="17">
    <source>
        <dbReference type="SAM" id="Phobius"/>
    </source>
</evidence>
<dbReference type="CDD" id="cd05387">
    <property type="entry name" value="BY-kinase"/>
    <property type="match status" value="1"/>
</dbReference>
<keyword evidence="12 17" id="KW-1133">Transmembrane helix</keyword>
<reference evidence="21" key="1">
    <citation type="submission" date="2016-10" db="EMBL/GenBank/DDBJ databases">
        <authorList>
            <person name="Varghese N."/>
            <person name="Submissions S."/>
        </authorList>
    </citation>
    <scope>NUCLEOTIDE SEQUENCE [LARGE SCALE GENOMIC DNA]</scope>
    <source>
        <strain evidence="21">GAS369</strain>
    </source>
</reference>
<evidence type="ECO:0000256" key="6">
    <source>
        <dbReference type="ARBA" id="ARBA00022519"/>
    </source>
</evidence>
<dbReference type="NCBIfam" id="TIGR01007">
    <property type="entry name" value="eps_fam"/>
    <property type="match status" value="1"/>
</dbReference>
<evidence type="ECO:0000313" key="21">
    <source>
        <dbReference type="Proteomes" id="UP000243904"/>
    </source>
</evidence>
<evidence type="ECO:0000256" key="1">
    <source>
        <dbReference type="ARBA" id="ARBA00004429"/>
    </source>
</evidence>
<dbReference type="GO" id="GO:0004715">
    <property type="term" value="F:non-membrane spanning protein tyrosine kinase activity"/>
    <property type="evidence" value="ECO:0007669"/>
    <property type="project" value="UniProtKB-EC"/>
</dbReference>
<evidence type="ECO:0000259" key="18">
    <source>
        <dbReference type="Pfam" id="PF02706"/>
    </source>
</evidence>
<evidence type="ECO:0000256" key="9">
    <source>
        <dbReference type="ARBA" id="ARBA00022741"/>
    </source>
</evidence>
<feature type="coiled-coil region" evidence="16">
    <location>
        <begin position="363"/>
        <end position="390"/>
    </location>
</feature>
<evidence type="ECO:0000259" key="19">
    <source>
        <dbReference type="Pfam" id="PF13614"/>
    </source>
</evidence>
<feature type="coiled-coil region" evidence="16">
    <location>
        <begin position="222"/>
        <end position="283"/>
    </location>
</feature>
<comment type="similarity">
    <text evidence="3">Belongs to the etk/wzc family.</text>
</comment>
<dbReference type="GO" id="GO:0005886">
    <property type="term" value="C:plasma membrane"/>
    <property type="evidence" value="ECO:0007669"/>
    <property type="project" value="UniProtKB-SubCell"/>
</dbReference>
<evidence type="ECO:0000256" key="10">
    <source>
        <dbReference type="ARBA" id="ARBA00022777"/>
    </source>
</evidence>
<keyword evidence="9" id="KW-0547">Nucleotide-binding</keyword>
<keyword evidence="14" id="KW-0829">Tyrosine-protein kinase</keyword>
<gene>
    <name evidence="20" type="ORF">SAMN05444158_7349</name>
</gene>
<keyword evidence="13 17" id="KW-0472">Membrane</keyword>
<keyword evidence="16" id="KW-0175">Coiled coil</keyword>
<dbReference type="PANTHER" id="PTHR32309:SF13">
    <property type="entry name" value="FERRIC ENTEROBACTIN TRANSPORT PROTEIN FEPE"/>
    <property type="match status" value="1"/>
</dbReference>
<evidence type="ECO:0000256" key="15">
    <source>
        <dbReference type="ARBA" id="ARBA00051245"/>
    </source>
</evidence>
<comment type="catalytic activity">
    <reaction evidence="15">
        <text>L-tyrosyl-[protein] + ATP = O-phospho-L-tyrosyl-[protein] + ADP + H(+)</text>
        <dbReference type="Rhea" id="RHEA:10596"/>
        <dbReference type="Rhea" id="RHEA-COMP:10136"/>
        <dbReference type="Rhea" id="RHEA-COMP:20101"/>
        <dbReference type="ChEBI" id="CHEBI:15378"/>
        <dbReference type="ChEBI" id="CHEBI:30616"/>
        <dbReference type="ChEBI" id="CHEBI:46858"/>
        <dbReference type="ChEBI" id="CHEBI:61978"/>
        <dbReference type="ChEBI" id="CHEBI:456216"/>
        <dbReference type="EC" id="2.7.10.2"/>
    </reaction>
</comment>
<evidence type="ECO:0000256" key="11">
    <source>
        <dbReference type="ARBA" id="ARBA00022840"/>
    </source>
</evidence>
<feature type="transmembrane region" description="Helical" evidence="17">
    <location>
        <begin position="41"/>
        <end position="61"/>
    </location>
</feature>
<accession>A0A1H2BMM9</accession>
<dbReference type="InterPro" id="IPR027417">
    <property type="entry name" value="P-loop_NTPase"/>
</dbReference>
<dbReference type="SUPFAM" id="SSF52540">
    <property type="entry name" value="P-loop containing nucleoside triphosphate hydrolases"/>
    <property type="match status" value="1"/>
</dbReference>
<evidence type="ECO:0000313" key="20">
    <source>
        <dbReference type="EMBL" id="SDT59491.1"/>
    </source>
</evidence>
<keyword evidence="10" id="KW-0418">Kinase</keyword>
<name>A0A1H2BMM9_9BRAD</name>
<sequence>MDVPLNFNRQNSARFEREVSVDSVTVSDLVEQLSGFVRRQFPIFVFITSCCLALGLVYLFTTPPSFTSHAMLLIDSSKLRVLQQQQAPIGDIPIDTSYVETQVEILKSENIGLSVVKDLKLAEDSEFVGSGSGLIGWIKGLFSSFNVQPETKSDRVALGSFLAKRSVTRVARTYVLDIGFTSLNAARSADIANAIADAYIVDQLQSKYQATRRASSWLQDRIKELRQQASDADRAVLDYKQKNNIVSVGGSSDNPRLLGEQQIEEMNTQLGTARAAAEEAKARLERIDSVLKKDDAKDVPDATVTDTLHSEVINRLRNNYLDLAAKESIWSQRYGANHLAAVNLRTQMTEIRRSILDELGRIAQGYKSDYEIAKSRADGLEKNLEALVASSQVINRDRLGLSDLESTAKVYHTLYDSFLQRYMEAIQQESFPITEARVISAAAPPERKSGPLTLPVLGIAGFIGIMLSFGAAVLREAIDQVFRTSRQVESALQVNCLAVLPRLGPATGSTWLANGPAAWLGSGSSIVRSKPVAEKPERELENAGLSKVSDLITSVLSREATKNASIAPRHAAINKRLDFTNRPFLRQVVDEPLSGFAEAFRSIKIAADIGGSNRNHKVIGITSTIPGEGKSTVAANLAELIAHSGKKVILLDGDLRNPTLTRAMMPDSKAGILEVLNGTMTLDDAVCLDEQTGLNFVPGPLKSRLVHTNEVLASDSLKSLIDDLRQKYDYIIIDLPPLAPVVDVRATTKIVDSYIYVVEWGQTRKNLVQSQLLAAPELYDLLLGVVLNKADIRVMGRYEDYYGSYYDKKYYGRYGYSG</sequence>
<dbReference type="Gene3D" id="3.40.50.300">
    <property type="entry name" value="P-loop containing nucleotide triphosphate hydrolases"/>
    <property type="match status" value="1"/>
</dbReference>
<dbReference type="InterPro" id="IPR050445">
    <property type="entry name" value="Bact_polysacc_biosynth/exp"/>
</dbReference>
<keyword evidence="11" id="KW-0067">ATP-binding</keyword>
<evidence type="ECO:0000256" key="3">
    <source>
        <dbReference type="ARBA" id="ARBA00008883"/>
    </source>
</evidence>
<evidence type="ECO:0000256" key="5">
    <source>
        <dbReference type="ARBA" id="ARBA00022475"/>
    </source>
</evidence>
<dbReference type="PANTHER" id="PTHR32309">
    <property type="entry name" value="TYROSINE-PROTEIN KINASE"/>
    <property type="match status" value="1"/>
</dbReference>
<dbReference type="GO" id="GO:0005524">
    <property type="term" value="F:ATP binding"/>
    <property type="evidence" value="ECO:0007669"/>
    <property type="project" value="UniProtKB-KW"/>
</dbReference>
<evidence type="ECO:0000256" key="2">
    <source>
        <dbReference type="ARBA" id="ARBA00007316"/>
    </source>
</evidence>
<dbReference type="EMBL" id="LT629750">
    <property type="protein sequence ID" value="SDT59491.1"/>
    <property type="molecule type" value="Genomic_DNA"/>
</dbReference>
<proteinExistence type="inferred from homology"/>
<dbReference type="Pfam" id="PF02706">
    <property type="entry name" value="Wzz"/>
    <property type="match status" value="1"/>
</dbReference>
<feature type="domain" description="AAA" evidence="19">
    <location>
        <begin position="617"/>
        <end position="756"/>
    </location>
</feature>
<dbReference type="InterPro" id="IPR025669">
    <property type="entry name" value="AAA_dom"/>
</dbReference>
<comment type="similarity">
    <text evidence="2">Belongs to the CpsD/CapB family.</text>
</comment>
<evidence type="ECO:0000256" key="8">
    <source>
        <dbReference type="ARBA" id="ARBA00022692"/>
    </source>
</evidence>
<protein>
    <recommendedName>
        <fullName evidence="4">non-specific protein-tyrosine kinase</fullName>
        <ecNumber evidence="4">2.7.10.2</ecNumber>
    </recommendedName>
</protein>
<keyword evidence="7" id="KW-0808">Transferase</keyword>
<dbReference type="InterPro" id="IPR003856">
    <property type="entry name" value="LPS_length_determ_N"/>
</dbReference>
<keyword evidence="21" id="KW-1185">Reference proteome</keyword>
<evidence type="ECO:0000256" key="16">
    <source>
        <dbReference type="SAM" id="Coils"/>
    </source>
</evidence>
<keyword evidence="8 17" id="KW-0812">Transmembrane</keyword>
<dbReference type="Pfam" id="PF13614">
    <property type="entry name" value="AAA_31"/>
    <property type="match status" value="1"/>
</dbReference>
<dbReference type="AlphaFoldDB" id="A0A1H2BMM9"/>
<comment type="subcellular location">
    <subcellularLocation>
        <location evidence="1">Cell inner membrane</location>
        <topology evidence="1">Multi-pass membrane protein</topology>
    </subcellularLocation>
</comment>
<keyword evidence="5" id="KW-1003">Cell membrane</keyword>
<dbReference type="InterPro" id="IPR005702">
    <property type="entry name" value="Wzc-like_C"/>
</dbReference>
<evidence type="ECO:0000256" key="13">
    <source>
        <dbReference type="ARBA" id="ARBA00023136"/>
    </source>
</evidence>
<evidence type="ECO:0000256" key="12">
    <source>
        <dbReference type="ARBA" id="ARBA00022989"/>
    </source>
</evidence>